<comment type="catalytic activity">
    <reaction evidence="13">
        <text>1D-myo-inositol 1,2,4,5,6-pentakisphosphate + H2O = 1D-myo-inositol 1,2,5,6-tetrakisphosphate + phosphate</text>
        <dbReference type="Rhea" id="RHEA:77115"/>
        <dbReference type="ChEBI" id="CHEBI:15377"/>
        <dbReference type="ChEBI" id="CHEBI:43474"/>
        <dbReference type="ChEBI" id="CHEBI:57798"/>
        <dbReference type="ChEBI" id="CHEBI:195535"/>
        <dbReference type="EC" id="3.1.3.62"/>
    </reaction>
    <physiologicalReaction direction="left-to-right" evidence="13">
        <dbReference type="Rhea" id="RHEA:77116"/>
    </physiologicalReaction>
</comment>
<comment type="catalytic activity">
    <reaction evidence="15">
        <text>(2R)-2,3-bisphosphoglycerate + H2O = (2R)-2-phosphoglycerate + phosphate</text>
        <dbReference type="Rhea" id="RHEA:27381"/>
        <dbReference type="ChEBI" id="CHEBI:15377"/>
        <dbReference type="ChEBI" id="CHEBI:43474"/>
        <dbReference type="ChEBI" id="CHEBI:58248"/>
        <dbReference type="ChEBI" id="CHEBI:58289"/>
        <dbReference type="EC" id="3.1.3.80"/>
    </reaction>
    <physiologicalReaction direction="left-to-right" evidence="15">
        <dbReference type="Rhea" id="RHEA:27382"/>
    </physiologicalReaction>
</comment>
<dbReference type="GeneID" id="83216816"/>
<dbReference type="AlphaFoldDB" id="A0AAD7UWN5"/>
<dbReference type="SUPFAM" id="SSF53254">
    <property type="entry name" value="Phosphoglycerate mutase-like"/>
    <property type="match status" value="1"/>
</dbReference>
<dbReference type="InterPro" id="IPR029033">
    <property type="entry name" value="His_PPase_superfam"/>
</dbReference>
<evidence type="ECO:0000256" key="16">
    <source>
        <dbReference type="PIRSR" id="PIRSR000894-2"/>
    </source>
</evidence>
<evidence type="ECO:0000256" key="9">
    <source>
        <dbReference type="ARBA" id="ARBA00023136"/>
    </source>
</evidence>
<evidence type="ECO:0000256" key="3">
    <source>
        <dbReference type="ARBA" id="ARBA00012976"/>
    </source>
</evidence>
<gene>
    <name evidence="18" type="ORF">O0I10_009410</name>
</gene>
<dbReference type="InterPro" id="IPR000560">
    <property type="entry name" value="His_Pase_clade-2"/>
</dbReference>
<dbReference type="EMBL" id="JARTCD010000054">
    <property type="protein sequence ID" value="KAJ8655014.1"/>
    <property type="molecule type" value="Genomic_DNA"/>
</dbReference>
<evidence type="ECO:0000256" key="11">
    <source>
        <dbReference type="ARBA" id="ARBA00031642"/>
    </source>
</evidence>
<keyword evidence="16" id="KW-1015">Disulfide bond</keyword>
<dbReference type="Proteomes" id="UP001234581">
    <property type="component" value="Unassembled WGS sequence"/>
</dbReference>
<sequence length="436" mass="48685">MKLAAVCSLALLAHAAHGAAAAVTSYKHDIDWLSQHGASKSPYPEVPSTDNITETHELVQLQIIKRHGSRYPSEGDTADLVEVIDLLKNATNPPEWIKDYENPFLPRRAGSLDKNGQYEHYDHGRRVAKNYPDLVQQVIDGDTIIHMSAYSSFSNRTSQSAAAFQFGLYQGDGSFGTEKFLPAPLLQYGKDNDTILALDGNCPNWKKRGDLDDESHAYRDQAEAPIAKRLSEELGANVTVKHVDHIYTGCVFEVSHRRRADTFCSLLSKDDILVNEYREDLSYYYGWGPGDKLNSQVACATMQDVMANIDAATSSKSNDKDADYDRIAFKAGHRETIMFMETFLGMFEEGPKLQANSSQSDIDNRVYRSSKVGHFAVNFTFQLLRKDGKFYIRTLLSERPITVPGCKTEICPLDQFKAALADKLKCNIDQVCGLSN</sequence>
<evidence type="ECO:0000256" key="14">
    <source>
        <dbReference type="ARBA" id="ARBA00043691"/>
    </source>
</evidence>
<dbReference type="GO" id="GO:0052745">
    <property type="term" value="F:inositol phosphate phosphatase activity"/>
    <property type="evidence" value="ECO:0007669"/>
    <property type="project" value="TreeGrafter"/>
</dbReference>
<comment type="caution">
    <text evidence="18">The sequence shown here is derived from an EMBL/GenBank/DDBJ whole genome shotgun (WGS) entry which is preliminary data.</text>
</comment>
<keyword evidence="19" id="KW-1185">Reference proteome</keyword>
<evidence type="ECO:0000256" key="5">
    <source>
        <dbReference type="ARBA" id="ARBA00018097"/>
    </source>
</evidence>
<evidence type="ECO:0000256" key="2">
    <source>
        <dbReference type="ARBA" id="ARBA00008422"/>
    </source>
</evidence>
<dbReference type="PANTHER" id="PTHR20963">
    <property type="entry name" value="MULTIPLE INOSITOL POLYPHOSPHATE PHOSPHATASE-RELATED"/>
    <property type="match status" value="1"/>
</dbReference>
<dbReference type="Gene3D" id="3.40.50.1240">
    <property type="entry name" value="Phosphoglycerate mutase-like"/>
    <property type="match status" value="1"/>
</dbReference>
<dbReference type="GO" id="GO:0003993">
    <property type="term" value="F:acid phosphatase activity"/>
    <property type="evidence" value="ECO:0007669"/>
    <property type="project" value="TreeGrafter"/>
</dbReference>
<evidence type="ECO:0000256" key="7">
    <source>
        <dbReference type="ARBA" id="ARBA00022729"/>
    </source>
</evidence>
<comment type="catalytic activity">
    <reaction evidence="12">
        <text>1D-myo-inositol 1,2,5,6-tetrakisphosphate + H2O = 1D-myo-inositol 1,2,6-trisphosphate + phosphate</text>
        <dbReference type="Rhea" id="RHEA:77119"/>
        <dbReference type="ChEBI" id="CHEBI:15377"/>
        <dbReference type="ChEBI" id="CHEBI:43474"/>
        <dbReference type="ChEBI" id="CHEBI:195535"/>
        <dbReference type="ChEBI" id="CHEBI:195537"/>
        <dbReference type="EC" id="3.1.3.62"/>
    </reaction>
    <physiologicalReaction direction="left-to-right" evidence="12">
        <dbReference type="Rhea" id="RHEA:77120"/>
    </physiologicalReaction>
</comment>
<dbReference type="PIRSF" id="PIRSF000894">
    <property type="entry name" value="Acid_phosphatase"/>
    <property type="match status" value="1"/>
</dbReference>
<keyword evidence="10" id="KW-0325">Glycoprotein</keyword>
<comment type="catalytic activity">
    <reaction evidence="14">
        <text>1D-myo-inositol hexakisphosphate + H2O = 1D-myo-inositol 1,2,4,5,6-pentakisphosphate + phosphate</text>
        <dbReference type="Rhea" id="RHEA:16989"/>
        <dbReference type="ChEBI" id="CHEBI:15377"/>
        <dbReference type="ChEBI" id="CHEBI:43474"/>
        <dbReference type="ChEBI" id="CHEBI:57798"/>
        <dbReference type="ChEBI" id="CHEBI:58130"/>
        <dbReference type="EC" id="3.1.3.62"/>
    </reaction>
    <physiologicalReaction direction="left-to-right" evidence="14">
        <dbReference type="Rhea" id="RHEA:16990"/>
    </physiologicalReaction>
</comment>
<dbReference type="PANTHER" id="PTHR20963:SF8">
    <property type="entry name" value="MULTIPLE INOSITOL POLYPHOSPHATE PHOSPHATASE 1"/>
    <property type="match status" value="1"/>
</dbReference>
<dbReference type="InterPro" id="IPR016274">
    <property type="entry name" value="Histidine_acid_Pase_euk"/>
</dbReference>
<evidence type="ECO:0000256" key="15">
    <source>
        <dbReference type="ARBA" id="ARBA00043832"/>
    </source>
</evidence>
<evidence type="ECO:0000256" key="1">
    <source>
        <dbReference type="ARBA" id="ARBA00004236"/>
    </source>
</evidence>
<evidence type="ECO:0000256" key="12">
    <source>
        <dbReference type="ARBA" id="ARBA00043668"/>
    </source>
</evidence>
<dbReference type="Pfam" id="PF00328">
    <property type="entry name" value="His_Phos_2"/>
    <property type="match status" value="1"/>
</dbReference>
<dbReference type="RefSeq" id="XP_058339927.1">
    <property type="nucleotide sequence ID" value="XM_058489402.1"/>
</dbReference>
<evidence type="ECO:0000256" key="8">
    <source>
        <dbReference type="ARBA" id="ARBA00022801"/>
    </source>
</evidence>
<evidence type="ECO:0000256" key="10">
    <source>
        <dbReference type="ARBA" id="ARBA00023180"/>
    </source>
</evidence>
<evidence type="ECO:0000256" key="6">
    <source>
        <dbReference type="ARBA" id="ARBA00022475"/>
    </source>
</evidence>
<evidence type="ECO:0000256" key="13">
    <source>
        <dbReference type="ARBA" id="ARBA00043671"/>
    </source>
</evidence>
<feature type="disulfide bond" evidence="16">
    <location>
        <begin position="250"/>
        <end position="264"/>
    </location>
</feature>
<feature type="chain" id="PRO_5042166888" description="Multiple inositol polyphosphate phosphatase 1" evidence="17">
    <location>
        <begin position="22"/>
        <end position="436"/>
    </location>
</feature>
<keyword evidence="6" id="KW-1003">Cell membrane</keyword>
<evidence type="ECO:0000256" key="4">
    <source>
        <dbReference type="ARBA" id="ARBA00013040"/>
    </source>
</evidence>
<dbReference type="EC" id="3.1.3.62" evidence="4"/>
<feature type="signal peptide" evidence="17">
    <location>
        <begin position="1"/>
        <end position="21"/>
    </location>
</feature>
<dbReference type="CDD" id="cd07061">
    <property type="entry name" value="HP_HAP_like"/>
    <property type="match status" value="1"/>
</dbReference>
<evidence type="ECO:0000313" key="19">
    <source>
        <dbReference type="Proteomes" id="UP001234581"/>
    </source>
</evidence>
<feature type="disulfide bond" evidence="16">
    <location>
        <begin position="406"/>
        <end position="411"/>
    </location>
</feature>
<proteinExistence type="inferred from homology"/>
<dbReference type="GO" id="GO:0034417">
    <property type="term" value="F:bisphosphoglycerate 3-phosphatase activity"/>
    <property type="evidence" value="ECO:0007669"/>
    <property type="project" value="UniProtKB-EC"/>
</dbReference>
<comment type="subcellular location">
    <subcellularLocation>
        <location evidence="1">Cell membrane</location>
    </subcellularLocation>
</comment>
<organism evidence="18 19">
    <name type="scientific">Lichtheimia ornata</name>
    <dbReference type="NCBI Taxonomy" id="688661"/>
    <lineage>
        <taxon>Eukaryota</taxon>
        <taxon>Fungi</taxon>
        <taxon>Fungi incertae sedis</taxon>
        <taxon>Mucoromycota</taxon>
        <taxon>Mucoromycotina</taxon>
        <taxon>Mucoromycetes</taxon>
        <taxon>Mucorales</taxon>
        <taxon>Lichtheimiaceae</taxon>
        <taxon>Lichtheimia</taxon>
    </lineage>
</organism>
<dbReference type="EC" id="3.1.3.80" evidence="3"/>
<comment type="similarity">
    <text evidence="2">Belongs to the histidine acid phosphatase family. MINPP1 subfamily.</text>
</comment>
<keyword evidence="7 17" id="KW-0732">Signal</keyword>
<dbReference type="PROSITE" id="PS00616">
    <property type="entry name" value="HIS_ACID_PHOSPHAT_1"/>
    <property type="match status" value="1"/>
</dbReference>
<dbReference type="InterPro" id="IPR033379">
    <property type="entry name" value="Acid_Pase_AS"/>
</dbReference>
<keyword evidence="9" id="KW-0472">Membrane</keyword>
<evidence type="ECO:0000256" key="17">
    <source>
        <dbReference type="SAM" id="SignalP"/>
    </source>
</evidence>
<dbReference type="GO" id="GO:0005886">
    <property type="term" value="C:plasma membrane"/>
    <property type="evidence" value="ECO:0007669"/>
    <property type="project" value="UniProtKB-SubCell"/>
</dbReference>
<accession>A0AAD7UWN5</accession>
<reference evidence="18 19" key="1">
    <citation type="submission" date="2023-03" db="EMBL/GenBank/DDBJ databases">
        <title>Genome sequence of Lichtheimia ornata CBS 291.66.</title>
        <authorList>
            <person name="Mohabir J.T."/>
            <person name="Shea T.P."/>
            <person name="Kurbessoian T."/>
            <person name="Berby B."/>
            <person name="Fontaine J."/>
            <person name="Livny J."/>
            <person name="Gnirke A."/>
            <person name="Stajich J.E."/>
            <person name="Cuomo C.A."/>
        </authorList>
    </citation>
    <scope>NUCLEOTIDE SEQUENCE [LARGE SCALE GENOMIC DNA]</scope>
    <source>
        <strain evidence="18">CBS 291.66</strain>
    </source>
</reference>
<keyword evidence="8" id="KW-0378">Hydrolase</keyword>
<evidence type="ECO:0000313" key="18">
    <source>
        <dbReference type="EMBL" id="KAJ8655014.1"/>
    </source>
</evidence>
<name>A0AAD7UWN5_9FUNG</name>
<protein>
    <recommendedName>
        <fullName evidence="5">Multiple inositol polyphosphate phosphatase 1</fullName>
        <ecNumber evidence="4">3.1.3.62</ecNumber>
        <ecNumber evidence="3">3.1.3.80</ecNumber>
    </recommendedName>
    <alternativeName>
        <fullName evidence="11">2,3-bisphosphoglycerate 3-phosphatase</fullName>
    </alternativeName>
</protein>